<evidence type="ECO:0000313" key="3">
    <source>
        <dbReference type="Proteomes" id="UP000004095"/>
    </source>
</evidence>
<accession>A1ZLK9</accession>
<keyword evidence="3" id="KW-1185">Reference proteome</keyword>
<organism evidence="2 3">
    <name type="scientific">Microscilla marina ATCC 23134</name>
    <dbReference type="NCBI Taxonomy" id="313606"/>
    <lineage>
        <taxon>Bacteria</taxon>
        <taxon>Pseudomonadati</taxon>
        <taxon>Bacteroidota</taxon>
        <taxon>Cytophagia</taxon>
        <taxon>Cytophagales</taxon>
        <taxon>Microscillaceae</taxon>
        <taxon>Microscilla</taxon>
    </lineage>
</organism>
<sequence length="183" mass="21327">MKMKYYYIILLVVFVGSANTEAQRRAKTPAKLLKKVYQLVEAKKFDKLKNYLYQGSVKHLSDTPKGQDHTIGDMIIDGIKRKRDQPHDFGYNAQNLKLIIDKHLDKIKPISQELKEKGFGDREREFGRFPDLYAIAKKHPKNIYLFQHKQVVIIMVKFKKKGVKLVFWENLGAMSKDNDLSQG</sequence>
<dbReference type="Proteomes" id="UP000004095">
    <property type="component" value="Unassembled WGS sequence"/>
</dbReference>
<reference evidence="2 3" key="1">
    <citation type="submission" date="2007-01" db="EMBL/GenBank/DDBJ databases">
        <authorList>
            <person name="Haygood M."/>
            <person name="Podell S."/>
            <person name="Anderson C."/>
            <person name="Hopkinson B."/>
            <person name="Roe K."/>
            <person name="Barbeau K."/>
            <person name="Gaasterland T."/>
            <person name="Ferriera S."/>
            <person name="Johnson J."/>
            <person name="Kravitz S."/>
            <person name="Beeson K."/>
            <person name="Sutton G."/>
            <person name="Rogers Y.-H."/>
            <person name="Friedman R."/>
            <person name="Frazier M."/>
            <person name="Venter J.C."/>
        </authorList>
    </citation>
    <scope>NUCLEOTIDE SEQUENCE [LARGE SCALE GENOMIC DNA]</scope>
    <source>
        <strain evidence="2 3">ATCC 23134</strain>
    </source>
</reference>
<proteinExistence type="predicted"/>
<evidence type="ECO:0000313" key="2">
    <source>
        <dbReference type="EMBL" id="EAY28763.1"/>
    </source>
</evidence>
<feature type="signal peptide" evidence="1">
    <location>
        <begin position="1"/>
        <end position="22"/>
    </location>
</feature>
<dbReference type="AlphaFoldDB" id="A1ZLK9"/>
<gene>
    <name evidence="2" type="ORF">M23134_07861</name>
</gene>
<dbReference type="EMBL" id="AAWS01000014">
    <property type="protein sequence ID" value="EAY28763.1"/>
    <property type="molecule type" value="Genomic_DNA"/>
</dbReference>
<keyword evidence="1" id="KW-0732">Signal</keyword>
<protein>
    <submittedName>
        <fullName evidence="2">Uncharacterized protein</fullName>
    </submittedName>
</protein>
<evidence type="ECO:0000256" key="1">
    <source>
        <dbReference type="SAM" id="SignalP"/>
    </source>
</evidence>
<feature type="chain" id="PRO_5002641527" evidence="1">
    <location>
        <begin position="23"/>
        <end position="183"/>
    </location>
</feature>
<name>A1ZLK9_MICM2</name>
<comment type="caution">
    <text evidence="2">The sequence shown here is derived from an EMBL/GenBank/DDBJ whole genome shotgun (WGS) entry which is preliminary data.</text>
</comment>